<keyword evidence="3" id="KW-1185">Reference proteome</keyword>
<dbReference type="AlphaFoldDB" id="B7K032"/>
<keyword evidence="1" id="KW-1133">Transmembrane helix</keyword>
<evidence type="ECO:0000313" key="3">
    <source>
        <dbReference type="Proteomes" id="UP000008204"/>
    </source>
</evidence>
<gene>
    <name evidence="2" type="ordered locus">PCC8801_2148</name>
</gene>
<reference evidence="3" key="1">
    <citation type="journal article" date="2011" name="MBio">
        <title>Novel metabolic attributes of the genus Cyanothece, comprising a group of unicellular nitrogen-fixing Cyanobacteria.</title>
        <authorList>
            <person name="Bandyopadhyay A."/>
            <person name="Elvitigala T."/>
            <person name="Welsh E."/>
            <person name="Stockel J."/>
            <person name="Liberton M."/>
            <person name="Min H."/>
            <person name="Sherman L.A."/>
            <person name="Pakrasi H.B."/>
        </authorList>
    </citation>
    <scope>NUCLEOTIDE SEQUENCE [LARGE SCALE GENOMIC DNA]</scope>
    <source>
        <strain evidence="3">PCC 8801</strain>
    </source>
</reference>
<keyword evidence="1" id="KW-0472">Membrane</keyword>
<evidence type="ECO:0000313" key="2">
    <source>
        <dbReference type="EMBL" id="ACK66179.1"/>
    </source>
</evidence>
<keyword evidence="1" id="KW-0812">Transmembrane</keyword>
<dbReference type="RefSeq" id="WP_012595447.1">
    <property type="nucleotide sequence ID" value="NC_011726.1"/>
</dbReference>
<dbReference type="HOGENOM" id="CLU_560051_0_0_3"/>
<accession>B7K032</accession>
<dbReference type="EMBL" id="CP001287">
    <property type="protein sequence ID" value="ACK66179.1"/>
    <property type="molecule type" value="Genomic_DNA"/>
</dbReference>
<organism evidence="2 3">
    <name type="scientific">Rippkaea orientalis (strain PCC 8801 / RF-1)</name>
    <name type="common">Cyanothece sp. (strain PCC 8801)</name>
    <dbReference type="NCBI Taxonomy" id="41431"/>
    <lineage>
        <taxon>Bacteria</taxon>
        <taxon>Bacillati</taxon>
        <taxon>Cyanobacteriota</taxon>
        <taxon>Cyanophyceae</taxon>
        <taxon>Oscillatoriophycideae</taxon>
        <taxon>Chroococcales</taxon>
        <taxon>Aphanothecaceae</taxon>
        <taxon>Rippkaea</taxon>
        <taxon>Rippkaea orientalis</taxon>
    </lineage>
</organism>
<protein>
    <submittedName>
        <fullName evidence="2">Uncharacterized protein</fullName>
    </submittedName>
</protein>
<dbReference type="KEGG" id="cyp:PCC8801_2148"/>
<name>B7K032_RIPO1</name>
<dbReference type="OrthoDB" id="8197039at2"/>
<feature type="transmembrane region" description="Helical" evidence="1">
    <location>
        <begin position="174"/>
        <end position="197"/>
    </location>
</feature>
<dbReference type="eggNOG" id="ENOG5032ZF2">
    <property type="taxonomic scope" value="Bacteria"/>
</dbReference>
<evidence type="ECO:0000256" key="1">
    <source>
        <dbReference type="SAM" id="Phobius"/>
    </source>
</evidence>
<dbReference type="Proteomes" id="UP000008204">
    <property type="component" value="Chromosome"/>
</dbReference>
<dbReference type="STRING" id="41431.PCC8801_2148"/>
<feature type="transmembrane region" description="Helical" evidence="1">
    <location>
        <begin position="225"/>
        <end position="247"/>
    </location>
</feature>
<sequence length="496" mass="55232">MITLIKGIAIALLIMLMILTPFSVISVLAEPLVEPFNLTATQPQFCNQLTLEDWQRIITPEKNLTLESGFQFLPDTTDTIIFIDGSDQRSNITYCAALLQEKSANSLQTLGIIKANIDDSGKTKLLLSSSKIDGFWWDTKKLMVVSLPINSQTKTLNLDSPGIVSSRYFRISSFWGSLILAIVTVLVFYEMIVRLVALQKGSISRDPVVLTAGAYGKASLSQLQIFCFTLLVLGKLVYGLLLGGILGGLSTDILLLLGISAVGSVGSKGLYLTNKRLSFENWTWLRNEQWLTAFEQGLTNLAEEWNQLSPKQARWGDLLRNNQETSTLDVYSLQLAGFSLLVAFSLLITPLNTLEIYNLPDSFLGVLGLSNVVYLGGKVVTPNSFSELDEHMNKLRENEKTWLLNITDKLVKKLENNAEFQITFKNASQEERFWQLMLLSPHEYTDYLLKARLAGTMLRTLYGQTGTFGGDTMEDSELIPTSIKALISQINQIAIE</sequence>
<proteinExistence type="predicted"/>